<reference evidence="1" key="1">
    <citation type="journal article" date="2014" name="Front. Microbiol.">
        <title>High frequency of phylogenetically diverse reductive dehalogenase-homologous genes in deep subseafloor sedimentary metagenomes.</title>
        <authorList>
            <person name="Kawai M."/>
            <person name="Futagami T."/>
            <person name="Toyoda A."/>
            <person name="Takaki Y."/>
            <person name="Nishi S."/>
            <person name="Hori S."/>
            <person name="Arai W."/>
            <person name="Tsubouchi T."/>
            <person name="Morono Y."/>
            <person name="Uchiyama I."/>
            <person name="Ito T."/>
            <person name="Fujiyama A."/>
            <person name="Inagaki F."/>
            <person name="Takami H."/>
        </authorList>
    </citation>
    <scope>NUCLEOTIDE SEQUENCE</scope>
    <source>
        <strain evidence="1">Expedition CK06-06</strain>
    </source>
</reference>
<accession>X0XWW2</accession>
<evidence type="ECO:0000313" key="1">
    <source>
        <dbReference type="EMBL" id="GAG29271.1"/>
    </source>
</evidence>
<protein>
    <submittedName>
        <fullName evidence="1">Uncharacterized protein</fullName>
    </submittedName>
</protein>
<dbReference type="EMBL" id="BARS01049054">
    <property type="protein sequence ID" value="GAG29271.1"/>
    <property type="molecule type" value="Genomic_DNA"/>
</dbReference>
<comment type="caution">
    <text evidence="1">The sequence shown here is derived from an EMBL/GenBank/DDBJ whole genome shotgun (WGS) entry which is preliminary data.</text>
</comment>
<name>X0XWW2_9ZZZZ</name>
<sequence>EKSFLRGVKSGYYKALFCMADYFGEEMNSYYFELRGEE</sequence>
<gene>
    <name evidence="1" type="ORF">S01H1_73418</name>
</gene>
<feature type="non-terminal residue" evidence="1">
    <location>
        <position position="1"/>
    </location>
</feature>
<organism evidence="1">
    <name type="scientific">marine sediment metagenome</name>
    <dbReference type="NCBI Taxonomy" id="412755"/>
    <lineage>
        <taxon>unclassified sequences</taxon>
        <taxon>metagenomes</taxon>
        <taxon>ecological metagenomes</taxon>
    </lineage>
</organism>
<proteinExistence type="predicted"/>
<dbReference type="AlphaFoldDB" id="X0XWW2"/>